<dbReference type="EMBL" id="PYMP01000001">
    <property type="protein sequence ID" value="PSU54000.1"/>
    <property type="molecule type" value="Genomic_DNA"/>
</dbReference>
<comment type="caution">
    <text evidence="2">The sequence shown here is derived from an EMBL/GenBank/DDBJ whole genome shotgun (WGS) entry which is preliminary data.</text>
</comment>
<dbReference type="EMBL" id="PYMO01000001">
    <property type="protein sequence ID" value="PSU27725.1"/>
    <property type="molecule type" value="Genomic_DNA"/>
</dbReference>
<accession>A0A2T3JX59</accession>
<dbReference type="Proteomes" id="UP000241405">
    <property type="component" value="Unassembled WGS sequence"/>
</dbReference>
<evidence type="ECO:0000313" key="3">
    <source>
        <dbReference type="Proteomes" id="UP000241405"/>
    </source>
</evidence>
<organism evidence="2 4">
    <name type="scientific">Photobacterium phosphoreum</name>
    <dbReference type="NCBI Taxonomy" id="659"/>
    <lineage>
        <taxon>Bacteria</taxon>
        <taxon>Pseudomonadati</taxon>
        <taxon>Pseudomonadota</taxon>
        <taxon>Gammaproteobacteria</taxon>
        <taxon>Vibrionales</taxon>
        <taxon>Vibrionaceae</taxon>
        <taxon>Photobacterium</taxon>
    </lineage>
</organism>
<evidence type="ECO:0000313" key="4">
    <source>
        <dbReference type="Proteomes" id="UP000241618"/>
    </source>
</evidence>
<sequence length="124" mass="14136">MLTLTYNRPTIPEQQQEQYLQQFVVDNAPILALNAIAASHGDITYLQLQKLFNHQLAQWWALPHDNPQPANQYEVSYWSLVETLNGISDYQLMGNNFIQHKVATLSCYLLNIGPCPTLAPVNRP</sequence>
<evidence type="ECO:0000313" key="1">
    <source>
        <dbReference type="EMBL" id="PSU27725.1"/>
    </source>
</evidence>
<proteinExistence type="predicted"/>
<dbReference type="AlphaFoldDB" id="A0A2T3JX59"/>
<protein>
    <submittedName>
        <fullName evidence="2">Uncharacterized protein</fullName>
    </submittedName>
</protein>
<name>A0A2T3JX59_PHOPO</name>
<reference evidence="3 4" key="1">
    <citation type="submission" date="2018-03" db="EMBL/GenBank/DDBJ databases">
        <title>Whole genome sequencing of Histamine producing bacteria.</title>
        <authorList>
            <person name="Butler K."/>
        </authorList>
    </citation>
    <scope>NUCLEOTIDE SEQUENCE [LARGE SCALE GENOMIC DNA]</scope>
    <source>
        <strain evidence="2 4">FS-6.1</strain>
        <strain evidence="1 3">FS-6.2</strain>
    </source>
</reference>
<gene>
    <name evidence="2" type="ORF">C9J18_00495</name>
    <name evidence="1" type="ORF">CTM96_03115</name>
</gene>
<evidence type="ECO:0000313" key="2">
    <source>
        <dbReference type="EMBL" id="PSU54000.1"/>
    </source>
</evidence>
<keyword evidence="3" id="KW-1185">Reference proteome</keyword>
<dbReference type="RefSeq" id="WP_107190057.1">
    <property type="nucleotide sequence ID" value="NZ_PYMN01000010.1"/>
</dbReference>
<dbReference type="Proteomes" id="UP000241618">
    <property type="component" value="Unassembled WGS sequence"/>
</dbReference>